<dbReference type="STRING" id="212667.VFDL14_11625"/>
<gene>
    <name evidence="3" type="ORF">VFDL14_11625</name>
</gene>
<dbReference type="OrthoDB" id="5848404at2"/>
<dbReference type="SUPFAM" id="SSF109604">
    <property type="entry name" value="HD-domain/PDEase-like"/>
    <property type="match status" value="1"/>
</dbReference>
<dbReference type="EMBL" id="JFFR01000033">
    <property type="protein sequence ID" value="KDN26525.1"/>
    <property type="molecule type" value="Genomic_DNA"/>
</dbReference>
<proteinExistence type="predicted"/>
<dbReference type="Gene3D" id="1.10.3210.10">
    <property type="entry name" value="Hypothetical protein af1432"/>
    <property type="match status" value="1"/>
</dbReference>
<evidence type="ECO:0000256" key="1">
    <source>
        <dbReference type="SAM" id="MobiDB-lite"/>
    </source>
</evidence>
<dbReference type="Pfam" id="PF08668">
    <property type="entry name" value="HDOD"/>
    <property type="match status" value="1"/>
</dbReference>
<evidence type="ECO:0000259" key="2">
    <source>
        <dbReference type="PROSITE" id="PS51833"/>
    </source>
</evidence>
<keyword evidence="4" id="KW-1185">Reference proteome</keyword>
<feature type="region of interest" description="Disordered" evidence="1">
    <location>
        <begin position="19"/>
        <end position="56"/>
    </location>
</feature>
<accession>A0A066UHH3</accession>
<protein>
    <recommendedName>
        <fullName evidence="2">HDOD domain-containing protein</fullName>
    </recommendedName>
</protein>
<sequence length="359" mass="40603">MFKRVLQALFPSLKGQPLKTSQESVNTVESRSQQQQSEVTQPATPQHTLRADKPLSPHDADFLNYLFGESRLNTESDPFSDFVAARIEKLLLSPKALLNELPVMPASITTLMSELKSEDFNVETLLKVIDKEPSMAADMIKLANSARYRRSEKEVTNLKTAFMNMGSQGLIEGVINAYLKEFSPTLNIYWRQFGEKIWDHSLQTACYSRELLKDSTSNEDESTAYFVGLIRNLGKMIIFQVMVEAFRHVDPSVPPNSTAFKRLINSYSIKLTYTLAKFWELPESVFLAIAYQESQKFSATPLAIAVLEANYLSELQSLLRSEIIDLETFEKRSEQRLAQPKSLAIVETIRAEAAELNVA</sequence>
<dbReference type="InterPro" id="IPR052340">
    <property type="entry name" value="RNase_Y/CdgJ"/>
</dbReference>
<evidence type="ECO:0000313" key="4">
    <source>
        <dbReference type="Proteomes" id="UP000027219"/>
    </source>
</evidence>
<evidence type="ECO:0000313" key="3">
    <source>
        <dbReference type="EMBL" id="KDN26525.1"/>
    </source>
</evidence>
<feature type="domain" description="HDOD" evidence="2">
    <location>
        <begin position="101"/>
        <end position="295"/>
    </location>
</feature>
<dbReference type="InterPro" id="IPR013976">
    <property type="entry name" value="HDOD"/>
</dbReference>
<dbReference type="PANTHER" id="PTHR33525">
    <property type="match status" value="1"/>
</dbReference>
<dbReference type="Proteomes" id="UP000027219">
    <property type="component" value="Unassembled WGS sequence"/>
</dbReference>
<dbReference type="PANTHER" id="PTHR33525:SF6">
    <property type="entry name" value="HDOD DOMAIN-CONTAINING PROTEIN"/>
    <property type="match status" value="1"/>
</dbReference>
<comment type="caution">
    <text evidence="3">The sequence shown here is derived from an EMBL/GenBank/DDBJ whole genome shotgun (WGS) entry which is preliminary data.</text>
</comment>
<feature type="compositionally biased region" description="Low complexity" evidence="1">
    <location>
        <begin position="27"/>
        <end position="41"/>
    </location>
</feature>
<reference evidence="3 4" key="1">
    <citation type="submission" date="2014-02" db="EMBL/GenBank/DDBJ databases">
        <title>Vibrio fortis Dalian14 Genome Sequencing.</title>
        <authorList>
            <person name="Wang Y."/>
            <person name="Song L."/>
            <person name="Liu G."/>
            <person name="Ding J."/>
        </authorList>
    </citation>
    <scope>NUCLEOTIDE SEQUENCE [LARGE SCALE GENOMIC DNA]</scope>
    <source>
        <strain evidence="3 4">Dalian14</strain>
    </source>
</reference>
<dbReference type="PROSITE" id="PS51833">
    <property type="entry name" value="HDOD"/>
    <property type="match status" value="1"/>
</dbReference>
<dbReference type="RefSeq" id="WP_032553840.1">
    <property type="nucleotide sequence ID" value="NZ_JFFR01000033.1"/>
</dbReference>
<name>A0A066UHH3_9VIBR</name>
<organism evidence="3 4">
    <name type="scientific">Vibrio fortis</name>
    <dbReference type="NCBI Taxonomy" id="212667"/>
    <lineage>
        <taxon>Bacteria</taxon>
        <taxon>Pseudomonadati</taxon>
        <taxon>Pseudomonadota</taxon>
        <taxon>Gammaproteobacteria</taxon>
        <taxon>Vibrionales</taxon>
        <taxon>Vibrionaceae</taxon>
        <taxon>Vibrio</taxon>
    </lineage>
</organism>
<dbReference type="AlphaFoldDB" id="A0A066UHH3"/>